<evidence type="ECO:0000256" key="2">
    <source>
        <dbReference type="SAM" id="Phobius"/>
    </source>
</evidence>
<dbReference type="GeneID" id="40723381"/>
<dbReference type="InterPro" id="IPR050904">
    <property type="entry name" value="Adhesion/Biosynth-related"/>
</dbReference>
<dbReference type="FunFam" id="2.30.180.10:FF:000077">
    <property type="entry name" value="Chromosome 1, whole genome shotgun sequence"/>
    <property type="match status" value="1"/>
</dbReference>
<feature type="signal peptide" evidence="3">
    <location>
        <begin position="1"/>
        <end position="25"/>
    </location>
</feature>
<keyword evidence="2" id="KW-0472">Membrane</keyword>
<evidence type="ECO:0000256" key="1">
    <source>
        <dbReference type="SAM" id="MobiDB-lite"/>
    </source>
</evidence>
<dbReference type="GO" id="GO:0016236">
    <property type="term" value="P:macroautophagy"/>
    <property type="evidence" value="ECO:0007669"/>
    <property type="project" value="TreeGrafter"/>
</dbReference>
<dbReference type="KEGG" id="sgra:EX895_000486"/>
<dbReference type="SMART" id="SM00554">
    <property type="entry name" value="FAS1"/>
    <property type="match status" value="4"/>
</dbReference>
<comment type="caution">
    <text evidence="5">The sequence shown here is derived from an EMBL/GenBank/DDBJ whole genome shotgun (WGS) entry which is preliminary data.</text>
</comment>
<keyword evidence="2" id="KW-1133">Transmembrane helix</keyword>
<dbReference type="Proteomes" id="UP000306050">
    <property type="component" value="Chromosome SGRAM_1"/>
</dbReference>
<evidence type="ECO:0000313" key="5">
    <source>
        <dbReference type="EMBL" id="TKY90488.1"/>
    </source>
</evidence>
<reference evidence="5 6" key="1">
    <citation type="submission" date="2019-05" db="EMBL/GenBank/DDBJ databases">
        <title>Sporisorium graminicola CBS 10092 draft sequencing and annotation.</title>
        <authorList>
            <person name="Solano-Gonzalez S."/>
            <person name="Caddick M.X."/>
            <person name="Darby A."/>
        </authorList>
    </citation>
    <scope>NUCLEOTIDE SEQUENCE [LARGE SCALE GENOMIC DNA]</scope>
    <source>
        <strain evidence="5 6">CBS 10092</strain>
    </source>
</reference>
<dbReference type="AlphaFoldDB" id="A0A4U7L3K7"/>
<organism evidence="5 6">
    <name type="scientific">Sporisorium graminicola</name>
    <dbReference type="NCBI Taxonomy" id="280036"/>
    <lineage>
        <taxon>Eukaryota</taxon>
        <taxon>Fungi</taxon>
        <taxon>Dikarya</taxon>
        <taxon>Basidiomycota</taxon>
        <taxon>Ustilaginomycotina</taxon>
        <taxon>Ustilaginomycetes</taxon>
        <taxon>Ustilaginales</taxon>
        <taxon>Ustilaginaceae</taxon>
        <taxon>Sporisorium</taxon>
    </lineage>
</organism>
<evidence type="ECO:0000259" key="4">
    <source>
        <dbReference type="PROSITE" id="PS50213"/>
    </source>
</evidence>
<feature type="domain" description="FAS1" evidence="4">
    <location>
        <begin position="465"/>
        <end position="632"/>
    </location>
</feature>
<feature type="transmembrane region" description="Helical" evidence="2">
    <location>
        <begin position="1002"/>
        <end position="1024"/>
    </location>
</feature>
<dbReference type="SUPFAM" id="SSF82153">
    <property type="entry name" value="FAS1 domain"/>
    <property type="match status" value="5"/>
</dbReference>
<gene>
    <name evidence="5" type="ORF">EX895_000486</name>
</gene>
<evidence type="ECO:0000256" key="3">
    <source>
        <dbReference type="SAM" id="SignalP"/>
    </source>
</evidence>
<name>A0A4U7L3K7_9BASI</name>
<dbReference type="Gene3D" id="2.30.180.10">
    <property type="entry name" value="FAS1 domain"/>
    <property type="match status" value="5"/>
</dbReference>
<feature type="domain" description="FAS1" evidence="4">
    <location>
        <begin position="316"/>
        <end position="459"/>
    </location>
</feature>
<dbReference type="PANTHER" id="PTHR10900">
    <property type="entry name" value="PERIOSTIN-RELATED"/>
    <property type="match status" value="1"/>
</dbReference>
<dbReference type="InterPro" id="IPR036378">
    <property type="entry name" value="FAS1_dom_sf"/>
</dbReference>
<feature type="domain" description="FAS1" evidence="4">
    <location>
        <begin position="636"/>
        <end position="780"/>
    </location>
</feature>
<evidence type="ECO:0000313" key="6">
    <source>
        <dbReference type="Proteomes" id="UP000306050"/>
    </source>
</evidence>
<dbReference type="InterPro" id="IPR000782">
    <property type="entry name" value="FAS1_domain"/>
</dbReference>
<dbReference type="PANTHER" id="PTHR10900:SF77">
    <property type="entry name" value="FI19380P1"/>
    <property type="match status" value="1"/>
</dbReference>
<keyword evidence="2" id="KW-0812">Transmembrane</keyword>
<feature type="chain" id="PRO_5020974451" description="FAS1 domain-containing protein" evidence="3">
    <location>
        <begin position="26"/>
        <end position="1044"/>
    </location>
</feature>
<feature type="domain" description="FAS1" evidence="4">
    <location>
        <begin position="58"/>
        <end position="313"/>
    </location>
</feature>
<proteinExistence type="predicted"/>
<keyword evidence="3" id="KW-0732">Signal</keyword>
<dbReference type="RefSeq" id="XP_029742473.1">
    <property type="nucleotide sequence ID" value="XM_029881087.1"/>
</dbReference>
<feature type="compositionally biased region" description="Low complexity" evidence="1">
    <location>
        <begin position="897"/>
        <end position="908"/>
    </location>
</feature>
<protein>
    <recommendedName>
        <fullName evidence="4">FAS1 domain-containing protein</fullName>
    </recommendedName>
</protein>
<dbReference type="Pfam" id="PF02469">
    <property type="entry name" value="Fasciclin"/>
    <property type="match status" value="3"/>
</dbReference>
<feature type="region of interest" description="Disordered" evidence="1">
    <location>
        <begin position="895"/>
        <end position="933"/>
    </location>
</feature>
<dbReference type="PROSITE" id="PS50213">
    <property type="entry name" value="FAS1"/>
    <property type="match status" value="4"/>
</dbReference>
<sequence length="1044" mass="115522">MVRLQSATSFAGFVFLCIAIAQCASFPSYAGQRNAQRPMQIPEQLLTETARKGNDSVSFNLLDLLSQSPDHTILVRLLQRTRLVPTLNRLQEFDDGTGLTILAPTNDAFLRKRNEQIARREAALGGASADSPTFWQHLMDQEDNVAYQHSSKSSQCIWNDGLCVASDNVNAVARQHILYHILNYTLPFTLSDDTGSHSPSAPLPQPGNPEMQTTLHFPSRRMLIEPTHPGRVPVPDEEDHGGLLGHHGQRMRVALNQEKEKSNPLNSFYSRLSKSQRNSFRFGADGRGRGGAKSLHEDWRSRNGVIHYIDSVIDLPPSLEQLVLTHPRLERLRRLVSSETLKSLSTVPHLTLFLPDSEAFDNLSVLESTYLFGDYPQAALDRLKLLGWHMSGSGLGDRSPVYSANIRAAGHATIPTALGGSVSVEANGNDGAITVMGAQVLQEDILAENGVIHVIDDLILPFGDLDMSIEATLMALNASRFVDLIYEAGLQRYIDKPAHLQRRDRDTFTFLAPRDDVIDAWYPGQALPQPSTHSLAQFSREYRKGPALEEVVRYHILPGQIKPGDLTSGLLLNTELLDWKLREGRQKMPVTVDDSSASDRKGNGDVAFGDANVLREPVEVKDAAMIYVVSQLLQPPSDPVQTAVSYLSLSTFVATVFSADLKKAVERAPGVSYLVPTNDAFTGLGLAMNYLLLPESQPLLQALVEYHAIDKIVYKSDFIEQEVEYPTLLPTLGAKLAIRKQKSGAVHIHKAGQPNGTISLVVKGDILTNTGVIHEVDRVQIPFDLTIRDLLKGAKADTMEDLMVQAGYEYILNSTIRHNQTLQSSTGFMVLVPTDSAFTRVNLSAILEDRDLLVRLVQQHIIPLTDEKAVDVLLPDSRGDDIGMKDESSFATLLDRSQGGSSSYGQVSFRRMPSSSTSRYRQRPYRTRGSSEDRDMDGLGWLVGIKNTRGSSTSRYSATVMAFGREARAVRSDVQIERAPIGGVFQIDTVLAPYEPSWFYRWGWIVLICAIVALILSVAAFFAVRWWRGGNRIKLPEALEGEEE</sequence>
<dbReference type="GO" id="GO:0000329">
    <property type="term" value="C:fungal-type vacuole membrane"/>
    <property type="evidence" value="ECO:0007669"/>
    <property type="project" value="TreeGrafter"/>
</dbReference>
<accession>A0A4U7L3K7</accession>
<keyword evidence="6" id="KW-1185">Reference proteome</keyword>
<dbReference type="EMBL" id="SRRM01000002">
    <property type="protein sequence ID" value="TKY90488.1"/>
    <property type="molecule type" value="Genomic_DNA"/>
</dbReference>
<dbReference type="OrthoDB" id="14252at2759"/>
<dbReference type="GO" id="GO:0005615">
    <property type="term" value="C:extracellular space"/>
    <property type="evidence" value="ECO:0007669"/>
    <property type="project" value="TreeGrafter"/>
</dbReference>